<dbReference type="GO" id="GO:0022008">
    <property type="term" value="P:neurogenesis"/>
    <property type="evidence" value="ECO:0007669"/>
    <property type="project" value="TreeGrafter"/>
</dbReference>
<dbReference type="Proteomes" id="UP000314982">
    <property type="component" value="Unassembled WGS sequence"/>
</dbReference>
<dbReference type="GO" id="GO:0008333">
    <property type="term" value="P:endosome to lysosome transport"/>
    <property type="evidence" value="ECO:0007669"/>
    <property type="project" value="TreeGrafter"/>
</dbReference>
<keyword evidence="7" id="KW-1185">Reference proteome</keyword>
<dbReference type="PANTHER" id="PTHR15751:SF11">
    <property type="entry name" value="TRAFFICKING KINESIN-BINDING PROTEIN 1"/>
    <property type="match status" value="1"/>
</dbReference>
<organism evidence="6 7">
    <name type="scientific">Hucho hucho</name>
    <name type="common">huchen</name>
    <dbReference type="NCBI Taxonomy" id="62062"/>
    <lineage>
        <taxon>Eukaryota</taxon>
        <taxon>Metazoa</taxon>
        <taxon>Chordata</taxon>
        <taxon>Craniata</taxon>
        <taxon>Vertebrata</taxon>
        <taxon>Euteleostomi</taxon>
        <taxon>Actinopterygii</taxon>
        <taxon>Neopterygii</taxon>
        <taxon>Teleostei</taxon>
        <taxon>Protacanthopterygii</taxon>
        <taxon>Salmoniformes</taxon>
        <taxon>Salmonidae</taxon>
        <taxon>Salmoninae</taxon>
        <taxon>Hucho</taxon>
    </lineage>
</organism>
<dbReference type="GO" id="GO:0047496">
    <property type="term" value="P:vesicle transport along microtubule"/>
    <property type="evidence" value="ECO:0007669"/>
    <property type="project" value="TreeGrafter"/>
</dbReference>
<dbReference type="SMART" id="SM01424">
    <property type="entry name" value="HAP1_N"/>
    <property type="match status" value="1"/>
</dbReference>
<dbReference type="PANTHER" id="PTHR15751">
    <property type="entry name" value="TRAFFICKING KINESIN-BINDING PROTEIN"/>
    <property type="match status" value="1"/>
</dbReference>
<dbReference type="GO" id="GO:1904115">
    <property type="term" value="C:axon cytoplasm"/>
    <property type="evidence" value="ECO:0007669"/>
    <property type="project" value="GOC"/>
</dbReference>
<keyword evidence="2 4" id="KW-0175">Coiled coil</keyword>
<dbReference type="AlphaFoldDB" id="A0A4W5PUJ8"/>
<evidence type="ECO:0000313" key="6">
    <source>
        <dbReference type="Ensembl" id="ENSHHUP00000067242.1"/>
    </source>
</evidence>
<comment type="subcellular location">
    <subcellularLocation>
        <location evidence="1">Mitochondrion</location>
    </subcellularLocation>
</comment>
<dbReference type="GO" id="GO:0050811">
    <property type="term" value="F:GABA receptor binding"/>
    <property type="evidence" value="ECO:0007669"/>
    <property type="project" value="TreeGrafter"/>
</dbReference>
<dbReference type="InterPro" id="IPR006933">
    <property type="entry name" value="HAP1_N"/>
</dbReference>
<sequence length="116" mass="13186">MMMMMMRGCILSPHQASHLETETEEYEEKEQQLVNDVVKELRDANHQMSTLAEELARKTDDASRQQEEITHLLSQIVDLQKKSKSVSGLASNISGCLSRSRPMDTFQVAFLTVQLC</sequence>
<keyword evidence="3" id="KW-0496">Mitochondrion</keyword>
<dbReference type="Ensembl" id="ENSHHUT00000069506.1">
    <property type="protein sequence ID" value="ENSHHUP00000067242.1"/>
    <property type="gene ID" value="ENSHHUG00000039647.1"/>
</dbReference>
<protein>
    <recommendedName>
        <fullName evidence="5">HAP1 N-terminal domain-containing protein</fullName>
    </recommendedName>
</protein>
<dbReference type="Pfam" id="PF04849">
    <property type="entry name" value="HAP1_N"/>
    <property type="match status" value="1"/>
</dbReference>
<dbReference type="InterPro" id="IPR051946">
    <property type="entry name" value="Intracell_Traff-Reg"/>
</dbReference>
<dbReference type="GeneTree" id="ENSGT00940000155697"/>
<dbReference type="GO" id="GO:0005739">
    <property type="term" value="C:mitochondrion"/>
    <property type="evidence" value="ECO:0007669"/>
    <property type="project" value="UniProtKB-SubCell"/>
</dbReference>
<dbReference type="GO" id="GO:0048311">
    <property type="term" value="P:mitochondrion distribution"/>
    <property type="evidence" value="ECO:0007669"/>
    <property type="project" value="TreeGrafter"/>
</dbReference>
<reference evidence="6" key="2">
    <citation type="submission" date="2025-08" db="UniProtKB">
        <authorList>
            <consortium name="Ensembl"/>
        </authorList>
    </citation>
    <scope>IDENTIFICATION</scope>
</reference>
<dbReference type="GO" id="GO:0031410">
    <property type="term" value="C:cytoplasmic vesicle"/>
    <property type="evidence" value="ECO:0007669"/>
    <property type="project" value="TreeGrafter"/>
</dbReference>
<name>A0A4W5PUJ8_9TELE</name>
<dbReference type="GO" id="GO:0098957">
    <property type="term" value="P:anterograde axonal transport of mitochondrion"/>
    <property type="evidence" value="ECO:0007669"/>
    <property type="project" value="TreeGrafter"/>
</dbReference>
<proteinExistence type="predicted"/>
<evidence type="ECO:0000256" key="4">
    <source>
        <dbReference type="SAM" id="Coils"/>
    </source>
</evidence>
<feature type="coiled-coil region" evidence="4">
    <location>
        <begin position="16"/>
        <end position="82"/>
    </location>
</feature>
<dbReference type="GO" id="GO:0006605">
    <property type="term" value="P:protein targeting"/>
    <property type="evidence" value="ECO:0007669"/>
    <property type="project" value="TreeGrafter"/>
</dbReference>
<dbReference type="GO" id="GO:0017022">
    <property type="term" value="F:myosin binding"/>
    <property type="evidence" value="ECO:0007669"/>
    <property type="project" value="TreeGrafter"/>
</dbReference>
<evidence type="ECO:0000256" key="1">
    <source>
        <dbReference type="ARBA" id="ARBA00004173"/>
    </source>
</evidence>
<evidence type="ECO:0000256" key="3">
    <source>
        <dbReference type="ARBA" id="ARBA00023128"/>
    </source>
</evidence>
<reference evidence="6" key="3">
    <citation type="submission" date="2025-09" db="UniProtKB">
        <authorList>
            <consortium name="Ensembl"/>
        </authorList>
    </citation>
    <scope>IDENTIFICATION</scope>
</reference>
<feature type="domain" description="HAP1 N-terminal" evidence="5">
    <location>
        <begin position="7"/>
        <end position="101"/>
    </location>
</feature>
<dbReference type="GO" id="GO:0030425">
    <property type="term" value="C:dendrite"/>
    <property type="evidence" value="ECO:0007669"/>
    <property type="project" value="TreeGrafter"/>
</dbReference>
<reference evidence="7" key="1">
    <citation type="submission" date="2018-06" db="EMBL/GenBank/DDBJ databases">
        <title>Genome assembly of Danube salmon.</title>
        <authorList>
            <person name="Macqueen D.J."/>
            <person name="Gundappa M.K."/>
        </authorList>
    </citation>
    <scope>NUCLEOTIDE SEQUENCE [LARGE SCALE GENOMIC DNA]</scope>
</reference>
<evidence type="ECO:0000313" key="7">
    <source>
        <dbReference type="Proteomes" id="UP000314982"/>
    </source>
</evidence>
<evidence type="ECO:0000259" key="5">
    <source>
        <dbReference type="SMART" id="SM01424"/>
    </source>
</evidence>
<accession>A0A4W5PUJ8</accession>
<evidence type="ECO:0000256" key="2">
    <source>
        <dbReference type="ARBA" id="ARBA00023054"/>
    </source>
</evidence>